<gene>
    <name evidence="1" type="ORF">MCHLO_00807</name>
</gene>
<proteinExistence type="predicted"/>
<sequence length="337" mass="38603">MSSKNGTARRPPYRIHEMLTPRRFASIVGSNPRRFGDHRYALRIRVVNRLIASSRMNKISNWVDREFVLNVKEGWIKLYDSELEHQLAMARKRLSRRKTAAAARENTEQRWMFRLHWEQRECYLLMDQLDVQIVAAFAPSWPGPPFNKSRYGSLEAERQRLVHEKLTKIENCKLRLIELDAEADYSRTHARLEAFFSSLRSGGTSLQGEPAGGELDAAFALDTDYSNPRARLQAFFSLLPSEKTTLKGGPAGGGMDVVARARYGGSIRCKIALGVVLHRIQRWAELQRTAREQLKNLQAAATLGYQRLWMSHPITQEHIKKHILPSNTDIAARLDEL</sequence>
<reference evidence="1" key="1">
    <citation type="submission" date="2014-09" db="EMBL/GenBank/DDBJ databases">
        <title>Genome sequence of the luminous mushroom Mycena chlorophos for searching fungal bioluminescence genes.</title>
        <authorList>
            <person name="Tanaka Y."/>
            <person name="Kasuga D."/>
            <person name="Oba Y."/>
            <person name="Hase S."/>
            <person name="Sato K."/>
            <person name="Oba Y."/>
            <person name="Sakakibara Y."/>
        </authorList>
    </citation>
    <scope>NUCLEOTIDE SEQUENCE</scope>
</reference>
<dbReference type="Proteomes" id="UP000815677">
    <property type="component" value="Unassembled WGS sequence"/>
</dbReference>
<keyword evidence="2" id="KW-1185">Reference proteome</keyword>
<evidence type="ECO:0000313" key="2">
    <source>
        <dbReference type="Proteomes" id="UP000815677"/>
    </source>
</evidence>
<organism evidence="1 2">
    <name type="scientific">Mycena chlorophos</name>
    <name type="common">Agaric fungus</name>
    <name type="synonym">Agaricus chlorophos</name>
    <dbReference type="NCBI Taxonomy" id="658473"/>
    <lineage>
        <taxon>Eukaryota</taxon>
        <taxon>Fungi</taxon>
        <taxon>Dikarya</taxon>
        <taxon>Basidiomycota</taxon>
        <taxon>Agaricomycotina</taxon>
        <taxon>Agaricomycetes</taxon>
        <taxon>Agaricomycetidae</taxon>
        <taxon>Agaricales</taxon>
        <taxon>Marasmiineae</taxon>
        <taxon>Mycenaceae</taxon>
        <taxon>Mycena</taxon>
    </lineage>
</organism>
<name>A0ABQ0KW38_MYCCL</name>
<evidence type="ECO:0000313" key="1">
    <source>
        <dbReference type="EMBL" id="GAT43114.1"/>
    </source>
</evidence>
<dbReference type="EMBL" id="DF838605">
    <property type="protein sequence ID" value="GAT43114.1"/>
    <property type="molecule type" value="Genomic_DNA"/>
</dbReference>
<accession>A0ABQ0KW38</accession>
<protein>
    <submittedName>
        <fullName evidence="1">Uncharacterized protein</fullName>
    </submittedName>
</protein>